<reference evidence="4 5" key="1">
    <citation type="journal article" date="2008" name="Nature">
        <title>The Trichoplax genome and the nature of placozoans.</title>
        <authorList>
            <person name="Srivastava M."/>
            <person name="Begovic E."/>
            <person name="Chapman J."/>
            <person name="Putnam N.H."/>
            <person name="Hellsten U."/>
            <person name="Kawashima T."/>
            <person name="Kuo A."/>
            <person name="Mitros T."/>
            <person name="Salamov A."/>
            <person name="Carpenter M.L."/>
            <person name="Signorovitch A.Y."/>
            <person name="Moreno M.A."/>
            <person name="Kamm K."/>
            <person name="Grimwood J."/>
            <person name="Schmutz J."/>
            <person name="Shapiro H."/>
            <person name="Grigoriev I.V."/>
            <person name="Buss L.W."/>
            <person name="Schierwater B."/>
            <person name="Dellaporta S.L."/>
            <person name="Rokhsar D.S."/>
        </authorList>
    </citation>
    <scope>NUCLEOTIDE SEQUENCE [LARGE SCALE GENOMIC DNA]</scope>
    <source>
        <strain evidence="4 5">Grell-BS-1999</strain>
    </source>
</reference>
<dbReference type="InterPro" id="IPR008653">
    <property type="entry name" value="IER"/>
</dbReference>
<dbReference type="RefSeq" id="XP_002118610.1">
    <property type="nucleotide sequence ID" value="XM_002118574.1"/>
</dbReference>
<dbReference type="HOGENOM" id="CLU_1385806_0_0_1"/>
<gene>
    <name evidence="4" type="ORF">TRIADDRAFT_53479</name>
    <name evidence="3" type="ORF">TRIADDRAFT_62632</name>
</gene>
<feature type="region of interest" description="Disordered" evidence="2">
    <location>
        <begin position="118"/>
        <end position="143"/>
    </location>
</feature>
<dbReference type="KEGG" id="tad:TRIADDRAFT_53479"/>
<evidence type="ECO:0000313" key="4">
    <source>
        <dbReference type="EMBL" id="EDV28161.1"/>
    </source>
</evidence>
<dbReference type="CTD" id="6759824"/>
<evidence type="ECO:0000256" key="1">
    <source>
        <dbReference type="ARBA" id="ARBA00006186"/>
    </source>
</evidence>
<dbReference type="EMBL" id="DS985242">
    <property type="protein sequence ID" value="EDV28161.1"/>
    <property type="molecule type" value="Genomic_DNA"/>
</dbReference>
<dbReference type="CTD" id="6750659"/>
<dbReference type="GeneID" id="6759824"/>
<proteinExistence type="inferred from homology"/>
<protein>
    <submittedName>
        <fullName evidence="4">Uncharacterized protein</fullName>
    </submittedName>
</protein>
<dbReference type="InParanoid" id="B3RPB9"/>
<dbReference type="PANTHER" id="PTHR15895">
    <property type="entry name" value="IMMEDIATE EARLY RESPONSE GENE"/>
    <property type="match status" value="1"/>
</dbReference>
<name>B3RPB9_TRIAD</name>
<feature type="compositionally biased region" description="Basic and acidic residues" evidence="2">
    <location>
        <begin position="118"/>
        <end position="129"/>
    </location>
</feature>
<dbReference type="AlphaFoldDB" id="B3RPB9"/>
<keyword evidence="5" id="KW-1185">Reference proteome</keyword>
<dbReference type="Proteomes" id="UP000009022">
    <property type="component" value="Unassembled WGS sequence"/>
</dbReference>
<evidence type="ECO:0000256" key="2">
    <source>
        <dbReference type="SAM" id="MobiDB-lite"/>
    </source>
</evidence>
<sequence length="197" mass="22294">MSDVNVNHLIHLSLVKIAKNLQSRKGCELRRTLLLSSILDRARYCATTPCSESDEMIIGNDDNKNSCQNAIVAHANDYDESQNDAVCQQSQQGMEDLSTVSMDCESVADDSKLILEKDSQRSDDIHHNDANPSHQPKLRDDDHCNGQKRKLLIVNKDQVVPGDSVEITELEYYREEDEKDENSLMDLCSPTKRIKVF</sequence>
<comment type="similarity">
    <text evidence="1">Belongs to the IER family.</text>
</comment>
<organism evidence="4 5">
    <name type="scientific">Trichoplax adhaerens</name>
    <name type="common">Trichoplax reptans</name>
    <dbReference type="NCBI Taxonomy" id="10228"/>
    <lineage>
        <taxon>Eukaryota</taxon>
        <taxon>Metazoa</taxon>
        <taxon>Placozoa</taxon>
        <taxon>Uniplacotomia</taxon>
        <taxon>Trichoplacea</taxon>
        <taxon>Trichoplacidae</taxon>
        <taxon>Trichoplax</taxon>
    </lineage>
</organism>
<evidence type="ECO:0000313" key="5">
    <source>
        <dbReference type="Proteomes" id="UP000009022"/>
    </source>
</evidence>
<dbReference type="GeneID" id="6750659"/>
<evidence type="ECO:0000313" key="3">
    <source>
        <dbReference type="EMBL" id="EDV18904.1"/>
    </source>
</evidence>
<dbReference type="EMBL" id="DS985446">
    <property type="protein sequence ID" value="EDV18904.1"/>
    <property type="molecule type" value="Genomic_DNA"/>
</dbReference>
<accession>B3RPB9</accession>
<dbReference type="RefSeq" id="XP_002109995.1">
    <property type="nucleotide sequence ID" value="XM_002109959.1"/>
</dbReference>
<dbReference type="KEGG" id="tad:TRIADDRAFT_62632"/>